<reference evidence="6 7" key="2">
    <citation type="journal article" date="2022" name="Mol. Biol. Evol.">
        <title>Comparative Genomics Reveals Insights into the Divergent Evolution of Astigmatic Mites and Household Pest Adaptations.</title>
        <authorList>
            <person name="Xiong Q."/>
            <person name="Wan A.T."/>
            <person name="Liu X."/>
            <person name="Fung C.S."/>
            <person name="Xiao X."/>
            <person name="Malainual N."/>
            <person name="Hou J."/>
            <person name="Wang L."/>
            <person name="Wang M."/>
            <person name="Yang K.Y."/>
            <person name="Cui Y."/>
            <person name="Leung E.L."/>
            <person name="Nong W."/>
            <person name="Shin S.K."/>
            <person name="Au S.W."/>
            <person name="Jeong K.Y."/>
            <person name="Chew F.T."/>
            <person name="Hui J.H."/>
            <person name="Leung T.F."/>
            <person name="Tungtrongchitr A."/>
            <person name="Zhong N."/>
            <person name="Liu Z."/>
            <person name="Tsui S.K."/>
        </authorList>
    </citation>
    <scope>NUCLEOTIDE SEQUENCE [LARGE SCALE GENOMIC DNA]</scope>
    <source>
        <strain evidence="6">Derp</strain>
    </source>
</reference>
<proteinExistence type="inferred from homology"/>
<comment type="similarity">
    <text evidence="1">Belongs to the UXT family.</text>
</comment>
<accession>A0ABQ8J2T4</accession>
<dbReference type="PANTHER" id="PTHR23166:SF7">
    <property type="entry name" value="LEUCINE ZIPPER PROTEIN 1"/>
    <property type="match status" value="1"/>
</dbReference>
<dbReference type="Proteomes" id="UP000887458">
    <property type="component" value="Unassembled WGS sequence"/>
</dbReference>
<dbReference type="InterPro" id="IPR019131">
    <property type="entry name" value="Cortactin-binding_p2_N"/>
</dbReference>
<dbReference type="Gene3D" id="1.10.287.370">
    <property type="match status" value="1"/>
</dbReference>
<dbReference type="CDD" id="cd23158">
    <property type="entry name" value="Prefoldin_UXT"/>
    <property type="match status" value="1"/>
</dbReference>
<gene>
    <name evidence="6" type="primary">CTTNBP2NL</name>
    <name evidence="6" type="ORF">DERP_011973</name>
</gene>
<keyword evidence="2 3" id="KW-0175">Coiled coil</keyword>
<keyword evidence="7" id="KW-1185">Reference proteome</keyword>
<dbReference type="InterPro" id="IPR050719">
    <property type="entry name" value="Cortactin-Actin_Reg"/>
</dbReference>
<evidence type="ECO:0000256" key="3">
    <source>
        <dbReference type="SAM" id="Coils"/>
    </source>
</evidence>
<dbReference type="Pfam" id="PF02996">
    <property type="entry name" value="Prefoldin"/>
    <property type="match status" value="1"/>
</dbReference>
<evidence type="ECO:0000256" key="4">
    <source>
        <dbReference type="SAM" id="MobiDB-lite"/>
    </source>
</evidence>
<dbReference type="PRINTS" id="PR01502">
    <property type="entry name" value="UXTPROTEIN"/>
</dbReference>
<sequence>MSFFNQTLKRNSKLDLSRPDLLKLVSMLEGELQAREIAIAVLKSEQIKRLLNPIRSIQPISGFRMTKQIDNCTPNNQTELMTAEQTIKYSSDPLIALSRDSSLAIYEPSSSLDYTKTLTLYNIKTFQLENLINNQHRLYIKTNEHLKFLENQYELMLNELAVERRKNDQFKNNNDSNFDPNYDRLKQEKKIEELNQQLNETKDNMKQIILSLLHERKQLILKLIDEKHQNEQLEQALNIEKSKMIEMVEGLEDESKRSLQMEAELEKYLNDFEKERQEFQQQLQTSEQKNISLTTENERLRNMIESLQAQLIGKGSKSITNNNNNIDQEKWNLGEGVRSSIVTTTPVGPKVQSLSSVNPVFHPKASVAQPIPLIAANNNKTMVPSADANTASITTTTTTNVGSSTKNSNAITNNNNINKNINSQTSNKTNNKTKNASPSQKQGSGASSILKKFKMEISDSNVDYLIGSSSSINEKIFRYEHFVEEVLKNDLHKVSCQYEKICEQINDYNNVKSTIETINRDQLKTLKTMNDIGSNCYVQCVIPNTDRIYLCVGLDCYVELTLDEALRFINRKTEILKKSMEFLMENSAKIKAHIKIVLNLIDQLRNDGGDDNR</sequence>
<dbReference type="EMBL" id="NJHN03000086">
    <property type="protein sequence ID" value="KAH9416858.1"/>
    <property type="molecule type" value="Genomic_DNA"/>
</dbReference>
<dbReference type="InterPro" id="IPR003994">
    <property type="entry name" value="UXT"/>
</dbReference>
<dbReference type="SUPFAM" id="SSF46579">
    <property type="entry name" value="Prefoldin"/>
    <property type="match status" value="1"/>
</dbReference>
<dbReference type="Pfam" id="PF09727">
    <property type="entry name" value="CortBP2"/>
    <property type="match status" value="1"/>
</dbReference>
<protein>
    <submittedName>
        <fullName evidence="6">Cortactin-binding protein-2</fullName>
    </submittedName>
</protein>
<evidence type="ECO:0000256" key="1">
    <source>
        <dbReference type="ARBA" id="ARBA00007666"/>
    </source>
</evidence>
<feature type="domain" description="Cortactin-binding protein-2 N-terminal" evidence="5">
    <location>
        <begin position="15"/>
        <end position="228"/>
    </location>
</feature>
<evidence type="ECO:0000256" key="2">
    <source>
        <dbReference type="ARBA" id="ARBA00023054"/>
    </source>
</evidence>
<feature type="compositionally biased region" description="Polar residues" evidence="4">
    <location>
        <begin position="436"/>
        <end position="445"/>
    </location>
</feature>
<feature type="region of interest" description="Disordered" evidence="4">
    <location>
        <begin position="398"/>
        <end position="445"/>
    </location>
</feature>
<feature type="coiled-coil region" evidence="3">
    <location>
        <begin position="146"/>
        <end position="310"/>
    </location>
</feature>
<name>A0ABQ8J2T4_DERPT</name>
<organism evidence="6 7">
    <name type="scientific">Dermatophagoides pteronyssinus</name>
    <name type="common">European house dust mite</name>
    <dbReference type="NCBI Taxonomy" id="6956"/>
    <lineage>
        <taxon>Eukaryota</taxon>
        <taxon>Metazoa</taxon>
        <taxon>Ecdysozoa</taxon>
        <taxon>Arthropoda</taxon>
        <taxon>Chelicerata</taxon>
        <taxon>Arachnida</taxon>
        <taxon>Acari</taxon>
        <taxon>Acariformes</taxon>
        <taxon>Sarcoptiformes</taxon>
        <taxon>Astigmata</taxon>
        <taxon>Psoroptidia</taxon>
        <taxon>Analgoidea</taxon>
        <taxon>Pyroglyphidae</taxon>
        <taxon>Dermatophagoidinae</taxon>
        <taxon>Dermatophagoides</taxon>
    </lineage>
</organism>
<dbReference type="InterPro" id="IPR004127">
    <property type="entry name" value="Prefoldin_subunit_alpha"/>
</dbReference>
<feature type="compositionally biased region" description="Low complexity" evidence="4">
    <location>
        <begin position="398"/>
        <end position="435"/>
    </location>
</feature>
<comment type="caution">
    <text evidence="6">The sequence shown here is derived from an EMBL/GenBank/DDBJ whole genome shotgun (WGS) entry which is preliminary data.</text>
</comment>
<reference evidence="6 7" key="1">
    <citation type="journal article" date="2018" name="J. Allergy Clin. Immunol.">
        <title>High-quality assembly of Dermatophagoides pteronyssinus genome and transcriptome reveals a wide range of novel allergens.</title>
        <authorList>
            <person name="Liu X.Y."/>
            <person name="Yang K.Y."/>
            <person name="Wang M.Q."/>
            <person name="Kwok J.S."/>
            <person name="Zeng X."/>
            <person name="Yang Z."/>
            <person name="Xiao X.J."/>
            <person name="Lau C.P."/>
            <person name="Li Y."/>
            <person name="Huang Z.M."/>
            <person name="Ba J.G."/>
            <person name="Yim A.K."/>
            <person name="Ouyang C.Y."/>
            <person name="Ngai S.M."/>
            <person name="Chan T.F."/>
            <person name="Leung E.L."/>
            <person name="Liu L."/>
            <person name="Liu Z.G."/>
            <person name="Tsui S.K."/>
        </authorList>
    </citation>
    <scope>NUCLEOTIDE SEQUENCE [LARGE SCALE GENOMIC DNA]</scope>
    <source>
        <strain evidence="6">Derp</strain>
    </source>
</reference>
<evidence type="ECO:0000313" key="7">
    <source>
        <dbReference type="Proteomes" id="UP000887458"/>
    </source>
</evidence>
<evidence type="ECO:0000259" key="5">
    <source>
        <dbReference type="Pfam" id="PF09727"/>
    </source>
</evidence>
<evidence type="ECO:0000313" key="6">
    <source>
        <dbReference type="EMBL" id="KAH9416858.1"/>
    </source>
</evidence>
<dbReference type="PANTHER" id="PTHR23166">
    <property type="entry name" value="FILAMIN/GPBP-INTERACTING PROTEIN"/>
    <property type="match status" value="1"/>
</dbReference>
<dbReference type="InterPro" id="IPR009053">
    <property type="entry name" value="Prefoldin"/>
</dbReference>